<proteinExistence type="predicted"/>
<name>A0A9N9JCW5_9GLOM</name>
<organism evidence="1 2">
    <name type="scientific">Funneliformis caledonium</name>
    <dbReference type="NCBI Taxonomy" id="1117310"/>
    <lineage>
        <taxon>Eukaryota</taxon>
        <taxon>Fungi</taxon>
        <taxon>Fungi incertae sedis</taxon>
        <taxon>Mucoromycota</taxon>
        <taxon>Glomeromycotina</taxon>
        <taxon>Glomeromycetes</taxon>
        <taxon>Glomerales</taxon>
        <taxon>Glomeraceae</taxon>
        <taxon>Funneliformis</taxon>
    </lineage>
</organism>
<comment type="caution">
    <text evidence="1">The sequence shown here is derived from an EMBL/GenBank/DDBJ whole genome shotgun (WGS) entry which is preliminary data.</text>
</comment>
<protein>
    <submittedName>
        <fullName evidence="1">831_t:CDS:1</fullName>
    </submittedName>
</protein>
<feature type="non-terminal residue" evidence="1">
    <location>
        <position position="1"/>
    </location>
</feature>
<dbReference type="Proteomes" id="UP000789570">
    <property type="component" value="Unassembled WGS sequence"/>
</dbReference>
<evidence type="ECO:0000313" key="2">
    <source>
        <dbReference type="Proteomes" id="UP000789570"/>
    </source>
</evidence>
<feature type="non-terminal residue" evidence="1">
    <location>
        <position position="128"/>
    </location>
</feature>
<reference evidence="1" key="1">
    <citation type="submission" date="2021-06" db="EMBL/GenBank/DDBJ databases">
        <authorList>
            <person name="Kallberg Y."/>
            <person name="Tangrot J."/>
            <person name="Rosling A."/>
        </authorList>
    </citation>
    <scope>NUCLEOTIDE SEQUENCE</scope>
    <source>
        <strain evidence="1">UK204</strain>
    </source>
</reference>
<dbReference type="OrthoDB" id="206201at2759"/>
<dbReference type="AlphaFoldDB" id="A0A9N9JCW5"/>
<evidence type="ECO:0000313" key="1">
    <source>
        <dbReference type="EMBL" id="CAG8774758.1"/>
    </source>
</evidence>
<dbReference type="EMBL" id="CAJVPQ010029348">
    <property type="protein sequence ID" value="CAG8774758.1"/>
    <property type="molecule type" value="Genomic_DNA"/>
</dbReference>
<gene>
    <name evidence="1" type="ORF">FCALED_LOCUS17756</name>
</gene>
<keyword evidence="2" id="KW-1185">Reference proteome</keyword>
<sequence>ATLLTSVDSAENCPKGNFKDSQKRFNIMLLKDEKDAESHFKWLSECFDRNIKQTTSVDFSKPIDKTDVLDFSVEDAFHGYSANFHPEFVKKRKLIFNLDRIDQKRFPLDRKYEFPNSARKGVNVYVVD</sequence>
<accession>A0A9N9JCW5</accession>